<keyword evidence="7" id="KW-1133">Transmembrane helix</keyword>
<evidence type="ECO:0000313" key="8">
    <source>
        <dbReference type="EMBL" id="KEG20116.1"/>
    </source>
</evidence>
<dbReference type="PANTHER" id="PTHR30606:SF9">
    <property type="entry name" value="LIPID A BIOSYNTHESIS LAUROYLTRANSFERASE"/>
    <property type="match status" value="1"/>
</dbReference>
<proteinExistence type="predicted"/>
<evidence type="ECO:0000256" key="6">
    <source>
        <dbReference type="ARBA" id="ARBA00023315"/>
    </source>
</evidence>
<name>A0A072R3A9_BARBA</name>
<dbReference type="GO" id="GO:0016746">
    <property type="term" value="F:acyltransferase activity"/>
    <property type="evidence" value="ECO:0007669"/>
    <property type="project" value="UniProtKB-KW"/>
</dbReference>
<dbReference type="PATRIC" id="fig|1293911.3.peg.752"/>
<keyword evidence="2" id="KW-1003">Cell membrane</keyword>
<feature type="transmembrane region" description="Helical" evidence="7">
    <location>
        <begin position="20"/>
        <end position="39"/>
    </location>
</feature>
<evidence type="ECO:0000256" key="5">
    <source>
        <dbReference type="ARBA" id="ARBA00023136"/>
    </source>
</evidence>
<sequence>MIKFYIKLFIYHIKIIIKKLFDLLWSYLLIGFLAVLRYFPAKVGLSFFSWLATILGPLVSRHQIALANLKAAYPEKTEQELHTIAIEMWKNMGRLLAEYIFLDKIFDFDPKADQESVVEVDGAEIFQRLKDEKKPHIFFTAHTGNFELLPVCAQSFDLDITVLFRPPNNPYIATRVLKARQTSMGHLVPSQAGAALALAEQLAKGRNVGMLIDQKFRQGISGTFFDRPVKTNPLIIKLARQYECDIYPARCIRLAGGRYRLELYERIELPLNEKNEVDINASVQKLNDIVEAWVREYPKQWMWFHKRWDE</sequence>
<evidence type="ECO:0000256" key="2">
    <source>
        <dbReference type="ARBA" id="ARBA00022475"/>
    </source>
</evidence>
<keyword evidence="7" id="KW-0812">Transmembrane</keyword>
<accession>A0A072R3A9</accession>
<evidence type="ECO:0000313" key="9">
    <source>
        <dbReference type="Proteomes" id="UP000031740"/>
    </source>
</evidence>
<dbReference type="NCBIfam" id="NF005120">
    <property type="entry name" value="PRK06553.1"/>
    <property type="match status" value="1"/>
</dbReference>
<dbReference type="AlphaFoldDB" id="A0A072R3A9"/>
<dbReference type="PANTHER" id="PTHR30606">
    <property type="entry name" value="LIPID A BIOSYNTHESIS LAUROYL ACYLTRANSFERASE"/>
    <property type="match status" value="1"/>
</dbReference>
<dbReference type="Pfam" id="PF03279">
    <property type="entry name" value="Lip_A_acyltrans"/>
    <property type="match status" value="1"/>
</dbReference>
<keyword evidence="3" id="KW-0997">Cell inner membrane</keyword>
<keyword evidence="4" id="KW-0808">Transferase</keyword>
<keyword evidence="6" id="KW-0012">Acyltransferase</keyword>
<comment type="subcellular location">
    <subcellularLocation>
        <location evidence="1">Cell inner membrane</location>
    </subcellularLocation>
</comment>
<dbReference type="EMBL" id="ASIV01000004">
    <property type="protein sequence ID" value="KEG20116.1"/>
    <property type="molecule type" value="Genomic_DNA"/>
</dbReference>
<dbReference type="GO" id="GO:0009247">
    <property type="term" value="P:glycolipid biosynthetic process"/>
    <property type="evidence" value="ECO:0007669"/>
    <property type="project" value="UniProtKB-ARBA"/>
</dbReference>
<comment type="caution">
    <text evidence="8">The sequence shown here is derived from an EMBL/GenBank/DDBJ whole genome shotgun (WGS) entry which is preliminary data.</text>
</comment>
<dbReference type="RefSeq" id="WP_196295848.1">
    <property type="nucleotide sequence ID" value="NZ_KL503803.1"/>
</dbReference>
<dbReference type="HOGENOM" id="CLU_049421_4_2_5"/>
<gene>
    <name evidence="8" type="ORF">H710_00719</name>
</gene>
<organism evidence="8 9">
    <name type="scientific">Bartonella bacilliformis Ver097</name>
    <dbReference type="NCBI Taxonomy" id="1293911"/>
    <lineage>
        <taxon>Bacteria</taxon>
        <taxon>Pseudomonadati</taxon>
        <taxon>Pseudomonadota</taxon>
        <taxon>Alphaproteobacteria</taxon>
        <taxon>Hyphomicrobiales</taxon>
        <taxon>Bartonellaceae</taxon>
        <taxon>Bartonella</taxon>
    </lineage>
</organism>
<dbReference type="GO" id="GO:0005886">
    <property type="term" value="C:plasma membrane"/>
    <property type="evidence" value="ECO:0007669"/>
    <property type="project" value="UniProtKB-SubCell"/>
</dbReference>
<evidence type="ECO:0000256" key="4">
    <source>
        <dbReference type="ARBA" id="ARBA00022679"/>
    </source>
</evidence>
<dbReference type="CDD" id="cd07984">
    <property type="entry name" value="LPLAT_LABLAT-like"/>
    <property type="match status" value="1"/>
</dbReference>
<evidence type="ECO:0008006" key="10">
    <source>
        <dbReference type="Google" id="ProtNLM"/>
    </source>
</evidence>
<evidence type="ECO:0000256" key="7">
    <source>
        <dbReference type="SAM" id="Phobius"/>
    </source>
</evidence>
<dbReference type="STRING" id="1293911.H710_00719"/>
<keyword evidence="5 7" id="KW-0472">Membrane</keyword>
<evidence type="ECO:0000256" key="1">
    <source>
        <dbReference type="ARBA" id="ARBA00004533"/>
    </source>
</evidence>
<protein>
    <recommendedName>
        <fullName evidence="10">Lipid A biosynthesis lauroyl acyltransferase</fullName>
    </recommendedName>
</protein>
<reference evidence="8 9" key="1">
    <citation type="submission" date="2013-04" db="EMBL/GenBank/DDBJ databases">
        <title>The Genome Sequence of Bartonella bacilliformis Ver097.</title>
        <authorList>
            <consortium name="The Broad Institute Genomics Platform"/>
            <consortium name="The Broad Institute Genome Sequencing Center for Infectious Disease"/>
            <person name="Feldgarden M."/>
            <person name="Kirby J."/>
            <person name="Birtles R."/>
            <person name="Dasch G."/>
            <person name="Hendrix L."/>
            <person name="Koehler J."/>
            <person name="Walker B."/>
            <person name="Young S.K."/>
            <person name="Zeng Q."/>
            <person name="Gargeya S."/>
            <person name="Fitzgerald M."/>
            <person name="Haas B."/>
            <person name="Abouelleil A."/>
            <person name="Allen A.W."/>
            <person name="Alvarado L."/>
            <person name="Arachchi H.M."/>
            <person name="Berlin A.M."/>
            <person name="Chapman S.B."/>
            <person name="Gainer-Dewar J."/>
            <person name="Goldberg J."/>
            <person name="Griggs A."/>
            <person name="Gujja S."/>
            <person name="Hansen M."/>
            <person name="Howarth C."/>
            <person name="Imamovic A."/>
            <person name="Ireland A."/>
            <person name="Larimer J."/>
            <person name="McCowan C."/>
            <person name="Murphy C."/>
            <person name="Pearson M."/>
            <person name="Poon T.W."/>
            <person name="Priest M."/>
            <person name="Roberts A."/>
            <person name="Saif S."/>
            <person name="Shea T."/>
            <person name="Sisk P."/>
            <person name="Sykes S."/>
            <person name="Wortman J."/>
            <person name="Nusbaum C."/>
            <person name="Birren B."/>
        </authorList>
    </citation>
    <scope>NUCLEOTIDE SEQUENCE [LARGE SCALE GENOMIC DNA]</scope>
    <source>
        <strain evidence="8 9">Ver097</strain>
    </source>
</reference>
<dbReference type="Proteomes" id="UP000031740">
    <property type="component" value="Unassembled WGS sequence"/>
</dbReference>
<evidence type="ECO:0000256" key="3">
    <source>
        <dbReference type="ARBA" id="ARBA00022519"/>
    </source>
</evidence>
<dbReference type="InterPro" id="IPR004960">
    <property type="entry name" value="LipA_acyltrans"/>
</dbReference>